<dbReference type="Proteomes" id="UP000027734">
    <property type="component" value="Unassembled WGS sequence"/>
</dbReference>
<keyword evidence="2" id="KW-0808">Transferase</keyword>
<dbReference type="Gene3D" id="3.75.10.10">
    <property type="entry name" value="L-arginine/glycine Amidinotransferase, Chain A"/>
    <property type="match status" value="1"/>
</dbReference>
<dbReference type="GO" id="GO:0004674">
    <property type="term" value="F:protein serine/threonine kinase activity"/>
    <property type="evidence" value="ECO:0007669"/>
    <property type="project" value="UniProtKB-KW"/>
</dbReference>
<dbReference type="GO" id="GO:0015068">
    <property type="term" value="F:glycine amidinotransferase activity"/>
    <property type="evidence" value="ECO:0007669"/>
    <property type="project" value="TreeGrafter"/>
</dbReference>
<sequence length="375" mass="43174">MEAPMTKTIVNSWNEWDPLKHVIVGRADDCHIPPEEPALDAKVPEDSDMRGQWGRRPQETIDRANELLDNFASMLEKRGVRVDRPTPIDHSLPATTPDFHTESQFGCMPPRDVLLTVGSEMLEATMSYRCRWFEYLNYRPLMQQYFNEDPNFRHESAPKPRLTDADYHPDYLSEKIGEAKRLEWAAKKFFVTTEEEPLFDAADVLRFGRDLVVQHGFTTNLKGIEWLRRHFPDHRVHTVNFPGDPYPIHIDATFTPLRPGLILNNPHRRLPEEQRKMYNDNGWEIVDAAGPAHNSPPPLCYSSTWLSMNVLVLDPKTVCVEKSEVYQAEQMDKLGMEVVEVDLRDAYAFGGGLHCCTADVYREGVCEDYFPNLKG</sequence>
<dbReference type="AlphaFoldDB" id="A0A073IYD5"/>
<organism evidence="4 5">
    <name type="scientific">Sulfitobacter donghicola DSW-25 = KCTC 12864 = JCM 14565</name>
    <dbReference type="NCBI Taxonomy" id="1300350"/>
    <lineage>
        <taxon>Bacteria</taxon>
        <taxon>Pseudomonadati</taxon>
        <taxon>Pseudomonadota</taxon>
        <taxon>Alphaproteobacteria</taxon>
        <taxon>Rhodobacterales</taxon>
        <taxon>Roseobacteraceae</taxon>
        <taxon>Sulfitobacter</taxon>
    </lineage>
</organism>
<evidence type="ECO:0000313" key="5">
    <source>
        <dbReference type="Proteomes" id="UP000027734"/>
    </source>
</evidence>
<comment type="similarity">
    <text evidence="1">Belongs to the amidinotransferase family.</text>
</comment>
<dbReference type="InterPro" id="IPR033195">
    <property type="entry name" value="AmidinoTrfase"/>
</dbReference>
<name>A0A073IYD5_9RHOB</name>
<evidence type="ECO:0000313" key="4">
    <source>
        <dbReference type="EMBL" id="KEJ90392.1"/>
    </source>
</evidence>
<evidence type="ECO:0000256" key="2">
    <source>
        <dbReference type="ARBA" id="ARBA00022679"/>
    </source>
</evidence>
<evidence type="ECO:0000256" key="1">
    <source>
        <dbReference type="ARBA" id="ARBA00006943"/>
    </source>
</evidence>
<keyword evidence="5" id="KW-1185">Reference proteome</keyword>
<accession>A0A073IYD5</accession>
<dbReference type="SUPFAM" id="SSF55909">
    <property type="entry name" value="Pentein"/>
    <property type="match status" value="1"/>
</dbReference>
<dbReference type="EMBL" id="JAMC01000001">
    <property type="protein sequence ID" value="KEJ90392.1"/>
    <property type="molecule type" value="Genomic_DNA"/>
</dbReference>
<dbReference type="PANTHER" id="PTHR10488:SF1">
    <property type="entry name" value="GLYCINE AMIDINOTRANSFERASE, MITOCHONDRIAL"/>
    <property type="match status" value="1"/>
</dbReference>
<keyword evidence="4" id="KW-0723">Serine/threonine-protein kinase</keyword>
<gene>
    <name evidence="4" type="ORF">DSW25_00275</name>
</gene>
<protein>
    <submittedName>
        <fullName evidence="4">Serine/threonine protein kinase</fullName>
    </submittedName>
</protein>
<feature type="active site" description="Amidino-cysteine intermediate" evidence="3">
    <location>
        <position position="355"/>
    </location>
</feature>
<comment type="caution">
    <text evidence="4">The sequence shown here is derived from an EMBL/GenBank/DDBJ whole genome shotgun (WGS) entry which is preliminary data.</text>
</comment>
<proteinExistence type="inferred from homology"/>
<dbReference type="GO" id="GO:0006601">
    <property type="term" value="P:creatine biosynthetic process"/>
    <property type="evidence" value="ECO:0007669"/>
    <property type="project" value="TreeGrafter"/>
</dbReference>
<evidence type="ECO:0000256" key="3">
    <source>
        <dbReference type="PIRSR" id="PIRSR633195-1"/>
    </source>
</evidence>
<dbReference type="PANTHER" id="PTHR10488">
    <property type="entry name" value="GLYCINE AMIDINOTRANSFERASE, MITOCHONDRIAL"/>
    <property type="match status" value="1"/>
</dbReference>
<feature type="active site" evidence="3">
    <location>
        <position position="200"/>
    </location>
</feature>
<dbReference type="STRING" id="1300350.Z948_1343"/>
<keyword evidence="4" id="KW-0418">Kinase</keyword>
<feature type="active site" evidence="3">
    <location>
        <position position="249"/>
    </location>
</feature>
<dbReference type="eggNOG" id="COG1834">
    <property type="taxonomic scope" value="Bacteria"/>
</dbReference>
<reference evidence="4 5" key="1">
    <citation type="submission" date="2014-01" db="EMBL/GenBank/DDBJ databases">
        <title>Sulfitobacter donghicola JCM 14565 Genome Sequencing.</title>
        <authorList>
            <person name="Lai Q."/>
            <person name="Hong Z."/>
        </authorList>
    </citation>
    <scope>NUCLEOTIDE SEQUENCE [LARGE SCALE GENOMIC DNA]</scope>
    <source>
        <strain evidence="4 5">JCM 14565</strain>
    </source>
</reference>